<name>A0AB74J2H5_AURPU</name>
<reference evidence="1 2" key="1">
    <citation type="submission" date="2018-10" db="EMBL/GenBank/DDBJ databases">
        <title>Fifty Aureobasidium pullulans genomes reveal a recombining polyextremotolerant generalist.</title>
        <authorList>
            <person name="Gostincar C."/>
            <person name="Turk M."/>
            <person name="Zajc J."/>
            <person name="Gunde-Cimerman N."/>
        </authorList>
    </citation>
    <scope>NUCLEOTIDE SEQUENCE [LARGE SCALE GENOMIC DNA]</scope>
    <source>
        <strain evidence="1 2">EXF-10796</strain>
    </source>
</reference>
<evidence type="ECO:0000313" key="1">
    <source>
        <dbReference type="EMBL" id="THW47154.1"/>
    </source>
</evidence>
<dbReference type="EMBL" id="QZAM01000051">
    <property type="protein sequence ID" value="THW47154.1"/>
    <property type="molecule type" value="Genomic_DNA"/>
</dbReference>
<sequence>MIYALINFNKLNLSTLNFNCLGFAHEKYQCKRTITIAANEKAKRILQNLELKGKKKSICCSIILLADACICQEHPRRPTAIVYAATGWLADLSITLGEEIKLAECSKCNVVTTFTNKDNTTPVTQDKKVTSCFQKFLSQTQQLEETIIDLRSDNTKLEGANSQLVQNIQTLTLVENDQSYVLQQDEHEIRRLLSVITAKDASLSYLTRQLTSSYDECYHLQSYVDELAARLANSEGMANEQRATISALQVKIALLEEGLTLAGLDATDPIALLENALEAYQERVNQAEDTNDPLNTHMHQLKMETTGLQGPVQHEETIIMDVNIRLPAIVHEASASPENSSWLSIPEQSIRQSQIRTMDQAIEIPLYRITTLQELSAISMIHRCIGKSSYGRLSDQCKVSVFYNIRSLAVAVIKNATNSSNSWTGAETLVRLAKLCLCQSCSQTQLFDVVAAWRKELDALANVVEVERVDSPVESESEDKAASSGVMAMASIGGVRSLLSASVAMLWSWPETV</sequence>
<comment type="caution">
    <text evidence="1">The sequence shown here is derived from an EMBL/GenBank/DDBJ whole genome shotgun (WGS) entry which is preliminary data.</text>
</comment>
<dbReference type="AlphaFoldDB" id="A0AB74J2H5"/>
<protein>
    <submittedName>
        <fullName evidence="1">Uncharacterized protein</fullName>
    </submittedName>
</protein>
<proteinExistence type="predicted"/>
<dbReference type="Proteomes" id="UP000309076">
    <property type="component" value="Unassembled WGS sequence"/>
</dbReference>
<accession>A0AB74J2H5</accession>
<gene>
    <name evidence="1" type="ORF">D6D21_03561</name>
</gene>
<organism evidence="1 2">
    <name type="scientific">Aureobasidium pullulans</name>
    <name type="common">Black yeast</name>
    <name type="synonym">Pullularia pullulans</name>
    <dbReference type="NCBI Taxonomy" id="5580"/>
    <lineage>
        <taxon>Eukaryota</taxon>
        <taxon>Fungi</taxon>
        <taxon>Dikarya</taxon>
        <taxon>Ascomycota</taxon>
        <taxon>Pezizomycotina</taxon>
        <taxon>Dothideomycetes</taxon>
        <taxon>Dothideomycetidae</taxon>
        <taxon>Dothideales</taxon>
        <taxon>Saccotheciaceae</taxon>
        <taxon>Aureobasidium</taxon>
    </lineage>
</organism>
<evidence type="ECO:0000313" key="2">
    <source>
        <dbReference type="Proteomes" id="UP000309076"/>
    </source>
</evidence>